<feature type="region of interest" description="Disordered" evidence="1">
    <location>
        <begin position="1"/>
        <end position="22"/>
    </location>
</feature>
<evidence type="ECO:0000313" key="2">
    <source>
        <dbReference type="EMBL" id="CAH1404763.1"/>
    </source>
</evidence>
<proteinExistence type="predicted"/>
<evidence type="ECO:0000256" key="1">
    <source>
        <dbReference type="SAM" id="MobiDB-lite"/>
    </source>
</evidence>
<organism evidence="2 3">
    <name type="scientific">Nezara viridula</name>
    <name type="common">Southern green stink bug</name>
    <name type="synonym">Cimex viridulus</name>
    <dbReference type="NCBI Taxonomy" id="85310"/>
    <lineage>
        <taxon>Eukaryota</taxon>
        <taxon>Metazoa</taxon>
        <taxon>Ecdysozoa</taxon>
        <taxon>Arthropoda</taxon>
        <taxon>Hexapoda</taxon>
        <taxon>Insecta</taxon>
        <taxon>Pterygota</taxon>
        <taxon>Neoptera</taxon>
        <taxon>Paraneoptera</taxon>
        <taxon>Hemiptera</taxon>
        <taxon>Heteroptera</taxon>
        <taxon>Panheteroptera</taxon>
        <taxon>Pentatomomorpha</taxon>
        <taxon>Pentatomoidea</taxon>
        <taxon>Pentatomidae</taxon>
        <taxon>Pentatominae</taxon>
        <taxon>Nezara</taxon>
    </lineage>
</organism>
<gene>
    <name evidence="2" type="ORF">NEZAVI_LOCUS13117</name>
</gene>
<name>A0A9P0HMM4_NEZVI</name>
<sequence length="322" mass="36119">MANRVEQEMPPSKRQRTGLAPNEVQARDNLRTKCLTCITHWYLLTERRFVVEEGDLFLQEQVISAMNNCFKFWRQALNNSGNAATRATYLDTEVSINNHTAKLEVFMTDLERCLACYELPATKGAEWIGIVPPCLTLFSLHKYRMEELRMGHSRVPEGKNIQTDISRFGLTSAHGVLLEGIRWPPSIRSSCAGSIGPLTQMICLRKSRSGNTGLNIDFTKKWQAALSDSLRHLPQCDEIIKLIPTCTEPEFGTLMRAVGDVLLFTGGRQQQKVALPIEAIIKRTETLKNLMTTQCTAQGPITAIDPPELGISARKQPLHTII</sequence>
<protein>
    <submittedName>
        <fullName evidence="2">Uncharacterized protein</fullName>
    </submittedName>
</protein>
<dbReference type="OrthoDB" id="7486222at2759"/>
<keyword evidence="3" id="KW-1185">Reference proteome</keyword>
<reference evidence="2" key="1">
    <citation type="submission" date="2022-01" db="EMBL/GenBank/DDBJ databases">
        <authorList>
            <person name="King R."/>
        </authorList>
    </citation>
    <scope>NUCLEOTIDE SEQUENCE</scope>
</reference>
<dbReference type="AlphaFoldDB" id="A0A9P0HMM4"/>
<dbReference type="Proteomes" id="UP001152798">
    <property type="component" value="Chromosome 6"/>
</dbReference>
<dbReference type="EMBL" id="OV725082">
    <property type="protein sequence ID" value="CAH1404763.1"/>
    <property type="molecule type" value="Genomic_DNA"/>
</dbReference>
<evidence type="ECO:0000313" key="3">
    <source>
        <dbReference type="Proteomes" id="UP001152798"/>
    </source>
</evidence>
<accession>A0A9P0HMM4</accession>